<organism evidence="1 2">
    <name type="scientific">Klenkia sesuvii</name>
    <dbReference type="NCBI Taxonomy" id="3103137"/>
    <lineage>
        <taxon>Bacteria</taxon>
        <taxon>Bacillati</taxon>
        <taxon>Actinomycetota</taxon>
        <taxon>Actinomycetes</taxon>
        <taxon>Geodermatophilales</taxon>
        <taxon>Geodermatophilaceae</taxon>
        <taxon>Klenkia</taxon>
    </lineage>
</organism>
<dbReference type="Pfam" id="PF13238">
    <property type="entry name" value="AAA_18"/>
    <property type="match status" value="1"/>
</dbReference>
<name>A0ABU8DS07_9ACTN</name>
<protein>
    <submittedName>
        <fullName evidence="1">AAA family ATPase</fullName>
    </submittedName>
</protein>
<dbReference type="SUPFAM" id="SSF52540">
    <property type="entry name" value="P-loop containing nucleoside triphosphate hydrolases"/>
    <property type="match status" value="1"/>
</dbReference>
<comment type="caution">
    <text evidence="1">The sequence shown here is derived from an EMBL/GenBank/DDBJ whole genome shotgun (WGS) entry which is preliminary data.</text>
</comment>
<proteinExistence type="predicted"/>
<evidence type="ECO:0000313" key="2">
    <source>
        <dbReference type="Proteomes" id="UP001361570"/>
    </source>
</evidence>
<accession>A0ABU8DS07</accession>
<dbReference type="InterPro" id="IPR027417">
    <property type="entry name" value="P-loop_NTPase"/>
</dbReference>
<dbReference type="RefSeq" id="WP_336402957.1">
    <property type="nucleotide sequence ID" value="NZ_JBAPLU010000003.1"/>
</dbReference>
<evidence type="ECO:0000313" key="1">
    <source>
        <dbReference type="EMBL" id="MEI4270812.1"/>
    </source>
</evidence>
<gene>
    <name evidence="1" type="ORF">TEK04_03660</name>
</gene>
<sequence>MRLAELADRVRAAPPRLGGTRLVLVDGPAGSGKTTLAGRLAAALDSGAGPAPVVHLDDLYAGWTLDGVVERLTAWVLDPLAAGRDAHFAGYDWAAGDFRVPTTVPAADVLVVEGCGAGARSLADVAGLLVWVEAPPATCARRWAARGGAAMTAHQPAWAAEEAVVFAREGTRARADLRVDGAPLHDPGPDLVALA</sequence>
<dbReference type="Gene3D" id="3.40.50.300">
    <property type="entry name" value="P-loop containing nucleotide triphosphate hydrolases"/>
    <property type="match status" value="1"/>
</dbReference>
<dbReference type="EMBL" id="JBAPLU010000003">
    <property type="protein sequence ID" value="MEI4270812.1"/>
    <property type="molecule type" value="Genomic_DNA"/>
</dbReference>
<keyword evidence="2" id="KW-1185">Reference proteome</keyword>
<dbReference type="Proteomes" id="UP001361570">
    <property type="component" value="Unassembled WGS sequence"/>
</dbReference>
<reference evidence="1 2" key="1">
    <citation type="submission" date="2024-03" db="EMBL/GenBank/DDBJ databases">
        <title>Draft genome sequence of Klenkia sp. LSe6-5.</title>
        <authorList>
            <person name="Duangmal K."/>
            <person name="Chantavorakit T."/>
        </authorList>
    </citation>
    <scope>NUCLEOTIDE SEQUENCE [LARGE SCALE GENOMIC DNA]</scope>
    <source>
        <strain evidence="1 2">LSe6-5</strain>
    </source>
</reference>